<feature type="transmembrane region" description="Helical" evidence="1">
    <location>
        <begin position="20"/>
        <end position="41"/>
    </location>
</feature>
<keyword evidence="1" id="KW-0812">Transmembrane</keyword>
<name>A0A1J1J8Y8_9DIPT</name>
<proteinExistence type="predicted"/>
<dbReference type="EMBL" id="CVRI01000072">
    <property type="protein sequence ID" value="CRL07457.1"/>
    <property type="molecule type" value="Genomic_DNA"/>
</dbReference>
<dbReference type="AlphaFoldDB" id="A0A1J1J8Y8"/>
<protein>
    <submittedName>
        <fullName evidence="2">CLUMA_CG020426, isoform A</fullName>
    </submittedName>
</protein>
<dbReference type="OrthoDB" id="10480901at2759"/>
<evidence type="ECO:0000313" key="2">
    <source>
        <dbReference type="EMBL" id="CRL07457.1"/>
    </source>
</evidence>
<evidence type="ECO:0000313" key="3">
    <source>
        <dbReference type="Proteomes" id="UP000183832"/>
    </source>
</evidence>
<sequence>MIIFDRFLCCISLKTFGKFVGWVGSMGAIMMAYAMFLIYSVKPENLRGFKDYHIKSSSITTEDVHIFAGISFALLLLFTLIHILLIIGIKFIKSLAIIPHILLSVFGTAAAICLIPSEVHLSATDDHEATKVELIIAYIMIIIFSVYFTLCIYSLYELIKIEEKRRKSYRNCESVFITKIPK</sequence>
<feature type="transmembrane region" description="Helical" evidence="1">
    <location>
        <begin position="135"/>
        <end position="156"/>
    </location>
</feature>
<keyword evidence="1" id="KW-1133">Transmembrane helix</keyword>
<evidence type="ECO:0000256" key="1">
    <source>
        <dbReference type="SAM" id="Phobius"/>
    </source>
</evidence>
<reference evidence="2 3" key="1">
    <citation type="submission" date="2015-04" db="EMBL/GenBank/DDBJ databases">
        <authorList>
            <person name="Syromyatnikov M.Y."/>
            <person name="Popov V.N."/>
        </authorList>
    </citation>
    <scope>NUCLEOTIDE SEQUENCE [LARGE SCALE GENOMIC DNA]</scope>
</reference>
<keyword evidence="3" id="KW-1185">Reference proteome</keyword>
<organism evidence="2 3">
    <name type="scientific">Clunio marinus</name>
    <dbReference type="NCBI Taxonomy" id="568069"/>
    <lineage>
        <taxon>Eukaryota</taxon>
        <taxon>Metazoa</taxon>
        <taxon>Ecdysozoa</taxon>
        <taxon>Arthropoda</taxon>
        <taxon>Hexapoda</taxon>
        <taxon>Insecta</taxon>
        <taxon>Pterygota</taxon>
        <taxon>Neoptera</taxon>
        <taxon>Endopterygota</taxon>
        <taxon>Diptera</taxon>
        <taxon>Nematocera</taxon>
        <taxon>Chironomoidea</taxon>
        <taxon>Chironomidae</taxon>
        <taxon>Clunio</taxon>
    </lineage>
</organism>
<feature type="transmembrane region" description="Helical" evidence="1">
    <location>
        <begin position="101"/>
        <end position="123"/>
    </location>
</feature>
<accession>A0A1J1J8Y8</accession>
<feature type="transmembrane region" description="Helical" evidence="1">
    <location>
        <begin position="66"/>
        <end position="89"/>
    </location>
</feature>
<dbReference type="Proteomes" id="UP000183832">
    <property type="component" value="Unassembled WGS sequence"/>
</dbReference>
<gene>
    <name evidence="2" type="ORF">CLUMA_CG020426</name>
</gene>
<keyword evidence="1" id="KW-0472">Membrane</keyword>